<evidence type="ECO:0000313" key="2">
    <source>
        <dbReference type="Proteomes" id="UP000018720"/>
    </source>
</evidence>
<keyword evidence="2" id="KW-1185">Reference proteome</keyword>
<name>A0ABN0HAH0_9LEPT</name>
<organism evidence="1 2">
    <name type="scientific">Leptospira licerasiae str. MMD4847</name>
    <dbReference type="NCBI Taxonomy" id="1049971"/>
    <lineage>
        <taxon>Bacteria</taxon>
        <taxon>Pseudomonadati</taxon>
        <taxon>Spirochaetota</taxon>
        <taxon>Spirochaetia</taxon>
        <taxon>Leptospirales</taxon>
        <taxon>Leptospiraceae</taxon>
        <taxon>Leptospira</taxon>
    </lineage>
</organism>
<dbReference type="Proteomes" id="UP000018720">
    <property type="component" value="Unassembled WGS sequence"/>
</dbReference>
<dbReference type="EMBL" id="AHOM02000004">
    <property type="protein sequence ID" value="EJZ42608.1"/>
    <property type="molecule type" value="Genomic_DNA"/>
</dbReference>
<protein>
    <recommendedName>
        <fullName evidence="3">Serine protease</fullName>
    </recommendedName>
</protein>
<evidence type="ECO:0008006" key="3">
    <source>
        <dbReference type="Google" id="ProtNLM"/>
    </source>
</evidence>
<gene>
    <name evidence="1" type="ORF">LEP1GSC178_3066</name>
</gene>
<accession>A0ABN0HAH0</accession>
<reference evidence="1 2" key="1">
    <citation type="submission" date="2012-08" db="EMBL/GenBank/DDBJ databases">
        <authorList>
            <person name="Harkins D.M."/>
            <person name="Durkin A.S."/>
            <person name="Selengut J.D."/>
            <person name="Sanka R."/>
            <person name="DePew J."/>
            <person name="Purushe J."/>
            <person name="Matthias M.A."/>
            <person name="Vinetz J.M."/>
            <person name="Sutton G.G."/>
            <person name="Nelson W.C."/>
            <person name="Fouts D.E."/>
        </authorList>
    </citation>
    <scope>NUCLEOTIDE SEQUENCE [LARGE SCALE GENOMIC DNA]</scope>
    <source>
        <strain evidence="1 2">MMD4847</strain>
    </source>
</reference>
<proteinExistence type="predicted"/>
<comment type="caution">
    <text evidence="1">The sequence shown here is derived from an EMBL/GenBank/DDBJ whole genome shotgun (WGS) entry which is preliminary data.</text>
</comment>
<sequence>MSNSNELLSMRQYVADITKQGVFEINKFTMPLFYMNDKGYVDLASTSLLFSHNDRYFVITTAHTLEWYNENLFFYYKDDVNLPLDGNWRIFKTAGSKDIGESRIDLGIIEIDSEVLKKIYEIYEFMKIDNIDFNPAIEKPQTYFLYGYPNSNTKIDKRTREIKSKPFIFTNPEHKDKSLYDKLGIHRNSHLLVEYDREQVIDPAIGIVTGKFPRGCSGCGLWLIPKVFYKIKEPVVPRLSGVLIEYYENSLNALVTLRANLVLEVFKVKLGMEFDFEINSLIRLI</sequence>
<evidence type="ECO:0000313" key="1">
    <source>
        <dbReference type="EMBL" id="EJZ42608.1"/>
    </source>
</evidence>